<dbReference type="PANTHER" id="PTHR43280">
    <property type="entry name" value="ARAC-FAMILY TRANSCRIPTIONAL REGULATOR"/>
    <property type="match status" value="1"/>
</dbReference>
<proteinExistence type="predicted"/>
<accession>A0ABR4YI68</accession>
<protein>
    <submittedName>
        <fullName evidence="5">AraC family transcriptional regulator</fullName>
    </submittedName>
</protein>
<organism evidence="5 6">
    <name type="scientific">Alistipes inops</name>
    <dbReference type="NCBI Taxonomy" id="1501391"/>
    <lineage>
        <taxon>Bacteria</taxon>
        <taxon>Pseudomonadati</taxon>
        <taxon>Bacteroidota</taxon>
        <taxon>Bacteroidia</taxon>
        <taxon>Bacteroidales</taxon>
        <taxon>Rikenellaceae</taxon>
        <taxon>Alistipes</taxon>
    </lineage>
</organism>
<evidence type="ECO:0000313" key="6">
    <source>
        <dbReference type="Proteomes" id="UP000030889"/>
    </source>
</evidence>
<dbReference type="SUPFAM" id="SSF46689">
    <property type="entry name" value="Homeodomain-like"/>
    <property type="match status" value="1"/>
</dbReference>
<dbReference type="InterPro" id="IPR018060">
    <property type="entry name" value="HTH_AraC"/>
</dbReference>
<dbReference type="SMART" id="SM00342">
    <property type="entry name" value="HTH_ARAC"/>
    <property type="match status" value="1"/>
</dbReference>
<reference evidence="5 6" key="1">
    <citation type="submission" date="2014-09" db="EMBL/GenBank/DDBJ databases">
        <title>Alistipes sp. 627, sp. nov., a novel member of the family Rikenellaceae isolated from human faeces.</title>
        <authorList>
            <person name="Shkoporov A.N."/>
            <person name="Chaplin A.V."/>
            <person name="Motuzova O.V."/>
            <person name="Kafarskaia L.I."/>
            <person name="Khokhlova E.V."/>
            <person name="Efimov B.A."/>
        </authorList>
    </citation>
    <scope>NUCLEOTIDE SEQUENCE [LARGE SCALE GENOMIC DNA]</scope>
    <source>
        <strain evidence="5 6">627</strain>
    </source>
</reference>
<sequence length="279" mass="32895">MILEDLSRLPIGTEPTYLAEGMVGLCTGGSAVIELFDYSSRVYCDDMVVILPLQFASLHDRSADFSMRFFKVDRVLFMDIMSGVCRMTPDFYFYMRKHFCFHFTENEVRRYNLWCDSLNFRMEHKKPAYRRETSIHLLRSFFWDLYVDYRENPQVHKLYNFTHKEQIIFNFSMLIAEYYKTAREVSFYADKLCITPKYLTLIATQVTGRSARQCIADFVIIEMKALLRNANVDIKELVKELGFRNQSALSRYFRRQTGMSPSEYRDSIYLTTASGDQPA</sequence>
<keyword evidence="2" id="KW-0238">DNA-binding</keyword>
<keyword evidence="1" id="KW-0805">Transcription regulation</keyword>
<dbReference type="PROSITE" id="PS01124">
    <property type="entry name" value="HTH_ARAC_FAMILY_2"/>
    <property type="match status" value="1"/>
</dbReference>
<name>A0ABR4YI68_9BACT</name>
<evidence type="ECO:0000256" key="2">
    <source>
        <dbReference type="ARBA" id="ARBA00023125"/>
    </source>
</evidence>
<dbReference type="Pfam" id="PF12833">
    <property type="entry name" value="HTH_18"/>
    <property type="match status" value="1"/>
</dbReference>
<dbReference type="InterPro" id="IPR009057">
    <property type="entry name" value="Homeodomain-like_sf"/>
</dbReference>
<dbReference type="Gene3D" id="1.10.10.60">
    <property type="entry name" value="Homeodomain-like"/>
    <property type="match status" value="1"/>
</dbReference>
<comment type="caution">
    <text evidence="5">The sequence shown here is derived from an EMBL/GenBank/DDBJ whole genome shotgun (WGS) entry which is preliminary data.</text>
</comment>
<evidence type="ECO:0000256" key="1">
    <source>
        <dbReference type="ARBA" id="ARBA00023015"/>
    </source>
</evidence>
<dbReference type="EMBL" id="JRGF01000010">
    <property type="protein sequence ID" value="KHE41601.1"/>
    <property type="molecule type" value="Genomic_DNA"/>
</dbReference>
<gene>
    <name evidence="5" type="ORF">LG35_08465</name>
</gene>
<evidence type="ECO:0000259" key="4">
    <source>
        <dbReference type="PROSITE" id="PS01124"/>
    </source>
</evidence>
<keyword evidence="6" id="KW-1185">Reference proteome</keyword>
<evidence type="ECO:0000313" key="5">
    <source>
        <dbReference type="EMBL" id="KHE41601.1"/>
    </source>
</evidence>
<dbReference type="Proteomes" id="UP000030889">
    <property type="component" value="Unassembled WGS sequence"/>
</dbReference>
<feature type="domain" description="HTH araC/xylS-type" evidence="4">
    <location>
        <begin position="169"/>
        <end position="267"/>
    </location>
</feature>
<keyword evidence="3" id="KW-0804">Transcription</keyword>
<dbReference type="PANTHER" id="PTHR43280:SF32">
    <property type="entry name" value="TRANSCRIPTIONAL REGULATORY PROTEIN"/>
    <property type="match status" value="1"/>
</dbReference>
<evidence type="ECO:0000256" key="3">
    <source>
        <dbReference type="ARBA" id="ARBA00023163"/>
    </source>
</evidence>